<evidence type="ECO:0000256" key="2">
    <source>
        <dbReference type="ARBA" id="ARBA00010663"/>
    </source>
</evidence>
<evidence type="ECO:0000256" key="11">
    <source>
        <dbReference type="RuleBase" id="RU000688"/>
    </source>
</evidence>
<dbReference type="CDD" id="cd15329">
    <property type="entry name" value="7tmA_5-HT7"/>
    <property type="match status" value="1"/>
</dbReference>
<protein>
    <submittedName>
        <fullName evidence="14">5-hydroxytryptamine receptor 1</fullName>
    </submittedName>
</protein>
<evidence type="ECO:0000256" key="8">
    <source>
        <dbReference type="ARBA" id="ARBA00023157"/>
    </source>
</evidence>
<keyword evidence="10 11" id="KW-0807">Transducer</keyword>
<dbReference type="AlphaFoldDB" id="A0A6G1S8X9"/>
<feature type="domain" description="G-protein coupled receptors family 1 profile" evidence="13">
    <location>
        <begin position="22"/>
        <end position="327"/>
    </location>
</feature>
<gene>
    <name evidence="14" type="primary">5-HT7_1</name>
    <name evidence="14" type="ORF">g.13061</name>
</gene>
<feature type="transmembrane region" description="Helical" evidence="12">
    <location>
        <begin position="272"/>
        <end position="295"/>
    </location>
</feature>
<dbReference type="GO" id="GO:0045202">
    <property type="term" value="C:synapse"/>
    <property type="evidence" value="ECO:0007669"/>
    <property type="project" value="GOC"/>
</dbReference>
<evidence type="ECO:0000256" key="7">
    <source>
        <dbReference type="ARBA" id="ARBA00023136"/>
    </source>
</evidence>
<evidence type="ECO:0000256" key="6">
    <source>
        <dbReference type="ARBA" id="ARBA00023040"/>
    </source>
</evidence>
<dbReference type="InterPro" id="IPR017452">
    <property type="entry name" value="GPCR_Rhodpsn_7TM"/>
</dbReference>
<evidence type="ECO:0000256" key="9">
    <source>
        <dbReference type="ARBA" id="ARBA00023170"/>
    </source>
</evidence>
<name>A0A6G1S8X9_9ACAR</name>
<dbReference type="PRINTS" id="PR00243">
    <property type="entry name" value="MUSCARINICR"/>
</dbReference>
<keyword evidence="5 12" id="KW-1133">Transmembrane helix</keyword>
<dbReference type="SUPFAM" id="SSF81321">
    <property type="entry name" value="Family A G protein-coupled receptor-like"/>
    <property type="match status" value="1"/>
</dbReference>
<dbReference type="GO" id="GO:0071880">
    <property type="term" value="P:adenylate cyclase-activating adrenergic receptor signaling pathway"/>
    <property type="evidence" value="ECO:0007669"/>
    <property type="project" value="TreeGrafter"/>
</dbReference>
<dbReference type="SMART" id="SM01381">
    <property type="entry name" value="7TM_GPCR_Srsx"/>
    <property type="match status" value="1"/>
</dbReference>
<reference evidence="14" key="1">
    <citation type="submission" date="2018-10" db="EMBL/GenBank/DDBJ databases">
        <title>Transcriptome assembly of Aceria tosichella (Wheat curl mite) Type 2.</title>
        <authorList>
            <person name="Scully E.D."/>
            <person name="Geib S.M."/>
            <person name="Palmer N.A."/>
            <person name="Gupta A.K."/>
            <person name="Sarath G."/>
            <person name="Tatineni S."/>
        </authorList>
    </citation>
    <scope>NUCLEOTIDE SEQUENCE</scope>
    <source>
        <strain evidence="14">LincolnNE</strain>
    </source>
</reference>
<evidence type="ECO:0000259" key="13">
    <source>
        <dbReference type="PROSITE" id="PS50262"/>
    </source>
</evidence>
<comment type="similarity">
    <text evidence="2 11">Belongs to the G-protein coupled receptor 1 family.</text>
</comment>
<dbReference type="InterPro" id="IPR000995">
    <property type="entry name" value="Musac_Ach_rcpt"/>
</dbReference>
<dbReference type="GO" id="GO:0016907">
    <property type="term" value="F:G protein-coupled acetylcholine receptor activity"/>
    <property type="evidence" value="ECO:0007669"/>
    <property type="project" value="InterPro"/>
</dbReference>
<evidence type="ECO:0000313" key="14">
    <source>
        <dbReference type="EMBL" id="MDE46848.1"/>
    </source>
</evidence>
<sequence length="396" mass="44799">MIDKSHLLVLVLGLIILVTFFGNVLVCLSVIKVRKLRHPSNYLLISLAISDLCVACVVMPFGLYQSINDKWQLGTLLCNVYVVCDVTSCTASILNLCVISIDRYLAITRPLTYCIKRTTRLMMLLIGLVWILACLISVPPLLISGNEYGTINEPRCEPNQSLWYQLYATCISFYIPLIVMICLYYNIYTAAKRVIEAEQRATTGLQVTAPRPMPLPTVQSPQPSLLPSHMKPILPPAKTSDGTIQLNNPVSDGTPPASTKTSSVMRERKASITLGVIMSAFTICWLPFFIIALLRPFSETVNNLPRAFVLLTLWLGYANSLLNPIIYVTFHHDFRNAFKHLLCLRCMTINEHIRKDEYKSQYGDTHYQENKRKLCGQQLPNHHQQQQLLSKKLNQL</sequence>
<evidence type="ECO:0000256" key="3">
    <source>
        <dbReference type="ARBA" id="ARBA00022475"/>
    </source>
</evidence>
<dbReference type="EMBL" id="GGYP01002077">
    <property type="protein sequence ID" value="MDE46848.1"/>
    <property type="molecule type" value="Transcribed_RNA"/>
</dbReference>
<keyword evidence="8" id="KW-1015">Disulfide bond</keyword>
<keyword evidence="3" id="KW-1003">Cell membrane</keyword>
<evidence type="ECO:0000256" key="10">
    <source>
        <dbReference type="ARBA" id="ARBA00023224"/>
    </source>
</evidence>
<dbReference type="PANTHER" id="PTHR24248:SF199">
    <property type="entry name" value="IP13425P-RELATED"/>
    <property type="match status" value="1"/>
</dbReference>
<feature type="transmembrane region" description="Helical" evidence="12">
    <location>
        <begin position="43"/>
        <end position="67"/>
    </location>
</feature>
<evidence type="ECO:0000256" key="4">
    <source>
        <dbReference type="ARBA" id="ARBA00022692"/>
    </source>
</evidence>
<dbReference type="Gene3D" id="1.20.1070.10">
    <property type="entry name" value="Rhodopsin 7-helix transmembrane proteins"/>
    <property type="match status" value="1"/>
</dbReference>
<keyword evidence="7 12" id="KW-0472">Membrane</keyword>
<proteinExistence type="inferred from homology"/>
<dbReference type="PANTHER" id="PTHR24248">
    <property type="entry name" value="ADRENERGIC RECEPTOR-RELATED G-PROTEIN COUPLED RECEPTOR"/>
    <property type="match status" value="1"/>
</dbReference>
<keyword evidence="4 11" id="KW-0812">Transmembrane</keyword>
<dbReference type="PROSITE" id="PS00237">
    <property type="entry name" value="G_PROTEIN_RECEP_F1_1"/>
    <property type="match status" value="1"/>
</dbReference>
<feature type="transmembrane region" description="Helical" evidence="12">
    <location>
        <begin position="79"/>
        <end position="101"/>
    </location>
</feature>
<dbReference type="PROSITE" id="PS50262">
    <property type="entry name" value="G_PROTEIN_RECEP_F1_2"/>
    <property type="match status" value="1"/>
</dbReference>
<dbReference type="Pfam" id="PF00001">
    <property type="entry name" value="7tm_1"/>
    <property type="match status" value="1"/>
</dbReference>
<dbReference type="GO" id="GO:0043410">
    <property type="term" value="P:positive regulation of MAPK cascade"/>
    <property type="evidence" value="ECO:0007669"/>
    <property type="project" value="TreeGrafter"/>
</dbReference>
<evidence type="ECO:0000256" key="5">
    <source>
        <dbReference type="ARBA" id="ARBA00022989"/>
    </source>
</evidence>
<feature type="transmembrane region" description="Helical" evidence="12">
    <location>
        <begin position="162"/>
        <end position="185"/>
    </location>
</feature>
<accession>A0A6G1S8X9</accession>
<evidence type="ECO:0000256" key="12">
    <source>
        <dbReference type="SAM" id="Phobius"/>
    </source>
</evidence>
<keyword evidence="6 11" id="KW-0297">G-protein coupled receptor</keyword>
<dbReference type="GO" id="GO:0004993">
    <property type="term" value="F:G protein-coupled serotonin receptor activity"/>
    <property type="evidence" value="ECO:0007669"/>
    <property type="project" value="UniProtKB-ARBA"/>
</dbReference>
<comment type="subcellular location">
    <subcellularLocation>
        <location evidence="1">Cell membrane</location>
        <topology evidence="1">Multi-pass membrane protein</topology>
    </subcellularLocation>
</comment>
<dbReference type="PRINTS" id="PR00237">
    <property type="entry name" value="GPCRRHODOPSN"/>
</dbReference>
<organism evidence="14">
    <name type="scientific">Aceria tosichella</name>
    <name type="common">wheat curl mite</name>
    <dbReference type="NCBI Taxonomy" id="561515"/>
    <lineage>
        <taxon>Eukaryota</taxon>
        <taxon>Metazoa</taxon>
        <taxon>Ecdysozoa</taxon>
        <taxon>Arthropoda</taxon>
        <taxon>Chelicerata</taxon>
        <taxon>Arachnida</taxon>
        <taxon>Acari</taxon>
        <taxon>Acariformes</taxon>
        <taxon>Trombidiformes</taxon>
        <taxon>Prostigmata</taxon>
        <taxon>Eupodina</taxon>
        <taxon>Eriophyoidea</taxon>
        <taxon>Eriophyidae</taxon>
        <taxon>Eriophyinae</taxon>
        <taxon>Aceriini</taxon>
        <taxon>Aceria</taxon>
    </lineage>
</organism>
<dbReference type="InterPro" id="IPR000276">
    <property type="entry name" value="GPCR_Rhodpsn"/>
</dbReference>
<dbReference type="GO" id="GO:0005886">
    <property type="term" value="C:plasma membrane"/>
    <property type="evidence" value="ECO:0007669"/>
    <property type="project" value="UniProtKB-SubCell"/>
</dbReference>
<keyword evidence="9 11" id="KW-0675">Receptor</keyword>
<feature type="transmembrane region" description="Helical" evidence="12">
    <location>
        <begin position="121"/>
        <end position="142"/>
    </location>
</feature>
<evidence type="ECO:0000256" key="1">
    <source>
        <dbReference type="ARBA" id="ARBA00004651"/>
    </source>
</evidence>
<feature type="transmembrane region" description="Helical" evidence="12">
    <location>
        <begin position="6"/>
        <end position="31"/>
    </location>
</feature>
<feature type="transmembrane region" description="Helical" evidence="12">
    <location>
        <begin position="307"/>
        <end position="330"/>
    </location>
</feature>